<feature type="compositionally biased region" description="Low complexity" evidence="1">
    <location>
        <begin position="1252"/>
        <end position="1263"/>
    </location>
</feature>
<feature type="region of interest" description="Disordered" evidence="1">
    <location>
        <begin position="2140"/>
        <end position="2176"/>
    </location>
</feature>
<evidence type="ECO:0000256" key="1">
    <source>
        <dbReference type="SAM" id="MobiDB-lite"/>
    </source>
</evidence>
<feature type="compositionally biased region" description="Polar residues" evidence="1">
    <location>
        <begin position="1174"/>
        <end position="1222"/>
    </location>
</feature>
<feature type="compositionally biased region" description="Polar residues" evidence="1">
    <location>
        <begin position="583"/>
        <end position="599"/>
    </location>
</feature>
<feature type="compositionally biased region" description="Polar residues" evidence="1">
    <location>
        <begin position="1127"/>
        <end position="1147"/>
    </location>
</feature>
<feature type="compositionally biased region" description="Polar residues" evidence="1">
    <location>
        <begin position="1866"/>
        <end position="1884"/>
    </location>
</feature>
<feature type="region of interest" description="Disordered" evidence="1">
    <location>
        <begin position="1103"/>
        <end position="1231"/>
    </location>
</feature>
<feature type="compositionally biased region" description="Polar residues" evidence="1">
    <location>
        <begin position="524"/>
        <end position="550"/>
    </location>
</feature>
<feature type="compositionally biased region" description="Low complexity" evidence="1">
    <location>
        <begin position="75"/>
        <end position="89"/>
    </location>
</feature>
<feature type="region of interest" description="Disordered" evidence="1">
    <location>
        <begin position="505"/>
        <end position="808"/>
    </location>
</feature>
<feature type="compositionally biased region" description="Polar residues" evidence="1">
    <location>
        <begin position="305"/>
        <end position="323"/>
    </location>
</feature>
<sequence length="2234" mass="238626">MMNPFKRRQQRKAAAAAAAQAYPSSPPPTDYSSFPSTSRLPPRPGIFIASGPAAPLSSYHSRQSQHRHELEQQHSPSSPLPTSSTQQSLDHVLPPTSDYRQSLIMPHLTRRFTLLRAPDGSLVSPDAMRAHLRAQRARARAANIAVGTGTDNHVNFLTEDEENEIIEQLKAQARAEGRDFDLEKSSTAAAVDSWRNGYAAGTDGFGSWVPTTTNGSNQLSTLAQALGELSSNNGHSSVAEDGQSSSAWFPARKAGGSSFTGRTAERDQAYFRSANKECSSTKADEPRSPPKTDSAMESSRDAPTESATANSYAPKSSTSQVEASETEEHPMPGSFLPTNGNDSTSAPVMKERSADASSAKPLLDVPGISDTSRTRTSQGSNLLTTLSPEAFKRVSTALDEVFGLIVSERGPSPARIEAASPAALNHRPQRSSMESEANPFASALDYVRRTEAKQTESEVEESLSTRQPNEEPAASDNEDTADRAIAGLQPTLDAAYIEQGRLAVASPLPGPLPGSLPAERSDSVNDSPESQAASQPPTLTTSDSVQTVIGTSRDAEESQAGLVLPQHYASSSQHLSVSGHSVTGSSLTRPSDRSSTATATEVPDHTPRIVSTASTIEGYRPADGGASLNSNGGAPEPSAVKPEPQTSQHQLEEATRPYTFANGQQPIARPDPKPDMPTRALSGSPARSTLSRGDSIVSAGSMRSSLTGPSASYQSYQSYQGSHSRKSSADRLALARSMAPHPHLREQPSLSSIRRNYRQHVRSQTGSSEGSLLGGHASRRLSGAMSPPVLSRSARSPNYFPPPSSSVSMHDYASGFKPPSAVSPAAAAALQSMVNQPNQSPQPMQSFVMDASNALKSAQSMRNSASINQSIASPHVPSFAAFASGTDRAAATSSPETGTTSVSLHQRNASLSSNKQQPQSQSTRVSTVEDGVSSSMYAPRPAPMPEVASQAPQHASAQPTINEQGLMPNPPSDPEQAERWRAIYGIKAADAASLRASSEDVTADPNEEEDLWAKMASAPEQNGTQRPVSNFAPSIAEERLAGTGITFDQIADMQSRLIQTANGSEVIPPLPRIQADHQYNHQQQEFTEAKSKGLASPNMVFGTGSNWSQPTPNVQASNSLGLERSNGESIDTNRNAPMLRNTSSTYSHDPLSPRAVMYDVTTSHRPTSPPLHSRSGSLTGLPSLLELNSSTGHRNRESFSLSQAVDQASRMTRQPTLTSSSIAEDPDSTTDLESQYAVANPVQEHSFNVGYTSPSTSTGPRSGNNFTFPRKDSQILDHTDHSPRSQHQQFPPEDVWDRYGPQHGGITPDIFKVSSPGSPLASTGADPTSLHDDIAAQTSAATRALKGTDDGFVPTPPFRTKSISRKKSFKKVSKQISSPQLISTTQKLDHTTQIPPTLETSTSNKASKRSNRSPGWGSIGNFGTDNLRSHAKASPSGASHSDSTSKNSGYFHRRRSSSFGHEASPNDSFGLSTEGAGTPSAAGEQSNGERSSDVHPNHPYMNGGVNGGSLSRLFSKINRKKSTDQGYGGATIEPFPPELIANARATEHVSQQVPKTPELPNLPPVERTTPWTLSRMPSSVSSDRGSSIRSPTSPMYILPIDSTSTPRNKSKKKCTPIVLKRESEVTLPGDPGYIPTTIIVRSTEERARELAEMPNAPVPWQQQSQDVSELVTRDEALQSNGLLEQSTDTALEPAERMNYSQGEKFDTLAPVANVKDDEEALTPRPTSPPPAEKAQVDEGDATVNDAADATIPAVRQQDAPQEVAEAAELTSKSNFTDTDPKAAARKSLRDTIVRRTIIIPAGIDFNEQRRSFFASASRKSRRFASAEDEPVPDSGHTSKSLEPKSEAESSPTTMDVDMPVNDTKITDQPQPQEESMSTFNSKQTLHPGASLGGISRSNRASRVESSYAESLYDMYIGGENVEFGSPGSDVQELGSGARRSLAPGRASRMPETRRHIEVTERADGSVVWQVIAGLADRGSVYSDFDPRHSRHFSDASGSAVDTNFSRDSIIGDMLGAGEQEETLNGVFHTPAGLTDEDSRSFFTRPRGGAHKKSFSFDRTELMPELPRSAGVRQVVFEIANPPLANGDGIGNDTSEQGADTDAANLRKAASPTRIVYHNDAQLASLLDVLAKGKDSAKFQFHIGPNPANGEGHGENTSASATGEDSGLLMTPQPDGGSLSTWTKHEIFDADDIESHRSRVEAEIYTLLNQPALLGRTAQHQGMTSAAGEAGETSI</sequence>
<feature type="compositionally biased region" description="Low complexity" evidence="1">
    <location>
        <begin position="1574"/>
        <end position="1593"/>
    </location>
</feature>
<feature type="region of interest" description="Disordered" evidence="1">
    <location>
        <begin position="1345"/>
        <end position="1507"/>
    </location>
</feature>
<feature type="compositionally biased region" description="Basic and acidic residues" evidence="1">
    <location>
        <begin position="446"/>
        <end position="456"/>
    </location>
</feature>
<feature type="region of interest" description="Disordered" evidence="1">
    <location>
        <begin position="1716"/>
        <end position="1784"/>
    </location>
</feature>
<feature type="compositionally biased region" description="Polar residues" evidence="1">
    <location>
        <begin position="336"/>
        <end position="346"/>
    </location>
</feature>
<accession>A0A1K0G5S1</accession>
<feature type="region of interest" description="Disordered" evidence="1">
    <location>
        <begin position="233"/>
        <end position="381"/>
    </location>
</feature>
<feature type="compositionally biased region" description="Low complexity" evidence="1">
    <location>
        <begin position="948"/>
        <end position="959"/>
    </location>
</feature>
<feature type="region of interest" description="Disordered" evidence="1">
    <location>
        <begin position="419"/>
        <end position="487"/>
    </location>
</feature>
<dbReference type="Proteomes" id="UP000179920">
    <property type="component" value="Chromosome IX"/>
</dbReference>
<feature type="compositionally biased region" description="Polar residues" evidence="1">
    <location>
        <begin position="369"/>
        <end position="381"/>
    </location>
</feature>
<proteinExistence type="predicted"/>
<name>A0A1K0G5S1_9BASI</name>
<feature type="compositionally biased region" description="Polar residues" evidence="1">
    <location>
        <begin position="1374"/>
        <end position="1405"/>
    </location>
</feature>
<reference evidence="3" key="1">
    <citation type="submission" date="2016-04" db="EMBL/GenBank/DDBJ databases">
        <authorList>
            <person name="Guldener U."/>
            <person name="Guldener U."/>
        </authorList>
    </citation>
    <scope>NUCLEOTIDE SEQUENCE [LARGE SCALE GENOMIC DNA]</scope>
    <source>
        <strain evidence="3">UB2112</strain>
    </source>
</reference>
<evidence type="ECO:0000313" key="3">
    <source>
        <dbReference type="Proteomes" id="UP000179920"/>
    </source>
</evidence>
<feature type="compositionally biased region" description="Polar residues" evidence="1">
    <location>
        <begin position="233"/>
        <end position="247"/>
    </location>
</feature>
<feature type="compositionally biased region" description="Basic residues" evidence="1">
    <location>
        <begin position="1"/>
        <end position="11"/>
    </location>
</feature>
<feature type="compositionally biased region" description="Low complexity" evidence="1">
    <location>
        <begin position="12"/>
        <end position="23"/>
    </location>
</feature>
<feature type="region of interest" description="Disordered" evidence="1">
    <location>
        <begin position="887"/>
        <end position="976"/>
    </location>
</feature>
<dbReference type="OrthoDB" id="3259825at2759"/>
<feature type="compositionally biased region" description="Basic residues" evidence="1">
    <location>
        <begin position="1362"/>
        <end position="1373"/>
    </location>
</feature>
<evidence type="ECO:0000313" key="2">
    <source>
        <dbReference type="EMBL" id="SAM82872.1"/>
    </source>
</evidence>
<gene>
    <name evidence="2" type="ORF">UBRO_03404</name>
</gene>
<feature type="region of interest" description="Disordered" evidence="1">
    <location>
        <begin position="1816"/>
        <end position="1900"/>
    </location>
</feature>
<feature type="compositionally biased region" description="Polar residues" evidence="1">
    <location>
        <begin position="1436"/>
        <end position="1448"/>
    </location>
</feature>
<feature type="region of interest" description="Disordered" evidence="1">
    <location>
        <begin position="1931"/>
        <end position="1952"/>
    </location>
</feature>
<feature type="compositionally biased region" description="Low complexity" evidence="1">
    <location>
        <begin position="570"/>
        <end position="582"/>
    </location>
</feature>
<feature type="compositionally biased region" description="Low complexity" evidence="1">
    <location>
        <begin position="710"/>
        <end position="722"/>
    </location>
</feature>
<feature type="region of interest" description="Disordered" evidence="1">
    <location>
        <begin position="1252"/>
        <end position="1294"/>
    </location>
</feature>
<feature type="region of interest" description="Disordered" evidence="1">
    <location>
        <begin position="1547"/>
        <end position="1614"/>
    </location>
</feature>
<feature type="region of interest" description="Disordered" evidence="1">
    <location>
        <begin position="1"/>
        <end position="97"/>
    </location>
</feature>
<dbReference type="EMBL" id="LT558125">
    <property type="protein sequence ID" value="SAM82872.1"/>
    <property type="molecule type" value="Genomic_DNA"/>
</dbReference>
<organism evidence="2 3">
    <name type="scientific">Ustilago bromivora</name>
    <dbReference type="NCBI Taxonomy" id="307758"/>
    <lineage>
        <taxon>Eukaryota</taxon>
        <taxon>Fungi</taxon>
        <taxon>Dikarya</taxon>
        <taxon>Basidiomycota</taxon>
        <taxon>Ustilaginomycotina</taxon>
        <taxon>Ustilaginomycetes</taxon>
        <taxon>Ustilaginales</taxon>
        <taxon>Ustilaginaceae</taxon>
        <taxon>Ustilago</taxon>
    </lineage>
</organism>
<feature type="compositionally biased region" description="Polar residues" evidence="1">
    <location>
        <begin position="1103"/>
        <end position="1120"/>
    </location>
</feature>
<protein>
    <submittedName>
        <fullName evidence="2">Uncharacterized protein</fullName>
    </submittedName>
</protein>
<feature type="compositionally biased region" description="Polar residues" evidence="1">
    <location>
        <begin position="891"/>
        <end position="936"/>
    </location>
</feature>
<feature type="compositionally biased region" description="Basic and acidic residues" evidence="1">
    <location>
        <begin position="1269"/>
        <end position="1283"/>
    </location>
</feature>